<sequence>MTFLKWLDENIESILLIMLSILTVVVVFTQVFMRYILDSSLVWSEELARYAFIWMIYIGVSYGVKRQAHISVDAVALLFKRKGKFILGLCANIAFLTFAVILTYFSFEVVVQVTRSSPALDIPMQWVYAAPMVGLMLTAIRVIQRMKIQIDIFKSGE</sequence>
<feature type="transmembrane region" description="Helical" evidence="9">
    <location>
        <begin position="12"/>
        <end position="35"/>
    </location>
</feature>
<accession>A0ABS3N5M8</accession>
<keyword evidence="5 9" id="KW-0812">Transmembrane</keyword>
<dbReference type="InterPro" id="IPR007387">
    <property type="entry name" value="TRAP_DctQ"/>
</dbReference>
<evidence type="ECO:0000313" key="11">
    <source>
        <dbReference type="EMBL" id="MBO1513455.1"/>
    </source>
</evidence>
<evidence type="ECO:0000256" key="2">
    <source>
        <dbReference type="ARBA" id="ARBA00022448"/>
    </source>
</evidence>
<dbReference type="PANTHER" id="PTHR35011">
    <property type="entry name" value="2,3-DIKETO-L-GULONATE TRAP TRANSPORTER SMALL PERMEASE PROTEIN YIAM"/>
    <property type="match status" value="1"/>
</dbReference>
<gene>
    <name evidence="11" type="ORF">I7822_17530</name>
</gene>
<feature type="domain" description="Tripartite ATP-independent periplasmic transporters DctQ component" evidence="10">
    <location>
        <begin position="24"/>
        <end position="146"/>
    </location>
</feature>
<dbReference type="EMBL" id="JAGDEL010000014">
    <property type="protein sequence ID" value="MBO1513455.1"/>
    <property type="molecule type" value="Genomic_DNA"/>
</dbReference>
<evidence type="ECO:0000256" key="6">
    <source>
        <dbReference type="ARBA" id="ARBA00022989"/>
    </source>
</evidence>
<organism evidence="11 12">
    <name type="scientific">Metabacillus bambusae</name>
    <dbReference type="NCBI Taxonomy" id="2795218"/>
    <lineage>
        <taxon>Bacteria</taxon>
        <taxon>Bacillati</taxon>
        <taxon>Bacillota</taxon>
        <taxon>Bacilli</taxon>
        <taxon>Bacillales</taxon>
        <taxon>Bacillaceae</taxon>
        <taxon>Metabacillus</taxon>
    </lineage>
</organism>
<dbReference type="InterPro" id="IPR055348">
    <property type="entry name" value="DctQ"/>
</dbReference>
<evidence type="ECO:0000256" key="7">
    <source>
        <dbReference type="ARBA" id="ARBA00023136"/>
    </source>
</evidence>
<keyword evidence="3" id="KW-1003">Cell membrane</keyword>
<evidence type="ECO:0000256" key="3">
    <source>
        <dbReference type="ARBA" id="ARBA00022475"/>
    </source>
</evidence>
<evidence type="ECO:0000256" key="8">
    <source>
        <dbReference type="ARBA" id="ARBA00038436"/>
    </source>
</evidence>
<proteinExistence type="inferred from homology"/>
<keyword evidence="2" id="KW-0813">Transport</keyword>
<protein>
    <submittedName>
        <fullName evidence="11">TRAP transporter small permease</fullName>
    </submittedName>
</protein>
<dbReference type="RefSeq" id="WP_207980407.1">
    <property type="nucleotide sequence ID" value="NZ_JAGDEL010000014.1"/>
</dbReference>
<dbReference type="Pfam" id="PF04290">
    <property type="entry name" value="DctQ"/>
    <property type="match status" value="1"/>
</dbReference>
<reference evidence="11 12" key="1">
    <citation type="submission" date="2021-03" db="EMBL/GenBank/DDBJ databases">
        <title>Whole genome sequence of Metabacillus bambusae BG109.</title>
        <authorList>
            <person name="Jeong J.W."/>
        </authorList>
    </citation>
    <scope>NUCLEOTIDE SEQUENCE [LARGE SCALE GENOMIC DNA]</scope>
    <source>
        <strain evidence="11 12">BG109</strain>
    </source>
</reference>
<evidence type="ECO:0000256" key="9">
    <source>
        <dbReference type="SAM" id="Phobius"/>
    </source>
</evidence>
<keyword evidence="6 9" id="KW-1133">Transmembrane helix</keyword>
<comment type="caution">
    <text evidence="11">The sequence shown here is derived from an EMBL/GenBank/DDBJ whole genome shotgun (WGS) entry which is preliminary data.</text>
</comment>
<comment type="subcellular location">
    <subcellularLocation>
        <location evidence="1">Cell inner membrane</location>
        <topology evidence="1">Multi-pass membrane protein</topology>
    </subcellularLocation>
</comment>
<evidence type="ECO:0000313" key="12">
    <source>
        <dbReference type="Proteomes" id="UP000663981"/>
    </source>
</evidence>
<dbReference type="PANTHER" id="PTHR35011:SF2">
    <property type="entry name" value="2,3-DIKETO-L-GULONATE TRAP TRANSPORTER SMALL PERMEASE PROTEIN YIAM"/>
    <property type="match status" value="1"/>
</dbReference>
<comment type="similarity">
    <text evidence="8">Belongs to the TRAP transporter small permease family.</text>
</comment>
<evidence type="ECO:0000256" key="5">
    <source>
        <dbReference type="ARBA" id="ARBA00022692"/>
    </source>
</evidence>
<evidence type="ECO:0000259" key="10">
    <source>
        <dbReference type="Pfam" id="PF04290"/>
    </source>
</evidence>
<keyword evidence="7 9" id="KW-0472">Membrane</keyword>
<name>A0ABS3N5M8_9BACI</name>
<feature type="transmembrane region" description="Helical" evidence="9">
    <location>
        <begin position="47"/>
        <end position="64"/>
    </location>
</feature>
<evidence type="ECO:0000256" key="4">
    <source>
        <dbReference type="ARBA" id="ARBA00022519"/>
    </source>
</evidence>
<feature type="transmembrane region" description="Helical" evidence="9">
    <location>
        <begin position="85"/>
        <end position="105"/>
    </location>
</feature>
<feature type="transmembrane region" description="Helical" evidence="9">
    <location>
        <begin position="125"/>
        <end position="143"/>
    </location>
</feature>
<keyword evidence="4" id="KW-0997">Cell inner membrane</keyword>
<evidence type="ECO:0000256" key="1">
    <source>
        <dbReference type="ARBA" id="ARBA00004429"/>
    </source>
</evidence>
<keyword evidence="12" id="KW-1185">Reference proteome</keyword>
<dbReference type="Proteomes" id="UP000663981">
    <property type="component" value="Unassembled WGS sequence"/>
</dbReference>